<reference evidence="2 3" key="1">
    <citation type="journal article" date="2006" name="Science">
        <title>Phytophthora genome sequences uncover evolutionary origins and mechanisms of pathogenesis.</title>
        <authorList>
            <person name="Tyler B.M."/>
            <person name="Tripathy S."/>
            <person name="Zhang X."/>
            <person name="Dehal P."/>
            <person name="Jiang R.H."/>
            <person name="Aerts A."/>
            <person name="Arredondo F.D."/>
            <person name="Baxter L."/>
            <person name="Bensasson D."/>
            <person name="Beynon J.L."/>
            <person name="Chapman J."/>
            <person name="Damasceno C.M."/>
            <person name="Dorrance A.E."/>
            <person name="Dou D."/>
            <person name="Dickerman A.W."/>
            <person name="Dubchak I.L."/>
            <person name="Garbelotto M."/>
            <person name="Gijzen M."/>
            <person name="Gordon S.G."/>
            <person name="Govers F."/>
            <person name="Grunwald N.J."/>
            <person name="Huang W."/>
            <person name="Ivors K.L."/>
            <person name="Jones R.W."/>
            <person name="Kamoun S."/>
            <person name="Krampis K."/>
            <person name="Lamour K.H."/>
            <person name="Lee M.K."/>
            <person name="McDonald W.H."/>
            <person name="Medina M."/>
            <person name="Meijer H.J."/>
            <person name="Nordberg E.K."/>
            <person name="Maclean D.J."/>
            <person name="Ospina-Giraldo M.D."/>
            <person name="Morris P.F."/>
            <person name="Phuntumart V."/>
            <person name="Putnam N.H."/>
            <person name="Rash S."/>
            <person name="Rose J.K."/>
            <person name="Sakihama Y."/>
            <person name="Salamov A.A."/>
            <person name="Savidor A."/>
            <person name="Scheuring C.F."/>
            <person name="Smith B.M."/>
            <person name="Sobral B.W."/>
            <person name="Terry A."/>
            <person name="Torto-Alalibo T.A."/>
            <person name="Win J."/>
            <person name="Xu Z."/>
            <person name="Zhang H."/>
            <person name="Grigoriev I.V."/>
            <person name="Rokhsar D.S."/>
            <person name="Boore J.L."/>
        </authorList>
    </citation>
    <scope>NUCLEOTIDE SEQUENCE [LARGE SCALE GENOMIC DNA]</scope>
    <source>
        <strain evidence="2 3">P6497</strain>
    </source>
</reference>
<feature type="transmembrane region" description="Helical" evidence="1">
    <location>
        <begin position="69"/>
        <end position="90"/>
    </location>
</feature>
<keyword evidence="1" id="KW-0472">Membrane</keyword>
<dbReference type="EMBL" id="JH159153">
    <property type="protein sequence ID" value="EGZ21958.1"/>
    <property type="molecule type" value="Genomic_DNA"/>
</dbReference>
<evidence type="ECO:0000256" key="1">
    <source>
        <dbReference type="SAM" id="Phobius"/>
    </source>
</evidence>
<gene>
    <name evidence="2" type="ORF">PHYSODRAFT_313914</name>
</gene>
<proteinExistence type="predicted"/>
<dbReference type="Proteomes" id="UP000002640">
    <property type="component" value="Unassembled WGS sequence"/>
</dbReference>
<evidence type="ECO:0000313" key="3">
    <source>
        <dbReference type="Proteomes" id="UP000002640"/>
    </source>
</evidence>
<dbReference type="GeneID" id="20643664"/>
<accession>G4ZA73</accession>
<evidence type="ECO:0000313" key="2">
    <source>
        <dbReference type="EMBL" id="EGZ21958.1"/>
    </source>
</evidence>
<name>G4ZA73_PHYSP</name>
<feature type="transmembrane region" description="Helical" evidence="1">
    <location>
        <begin position="12"/>
        <end position="32"/>
    </location>
</feature>
<dbReference type="RefSeq" id="XP_009524675.1">
    <property type="nucleotide sequence ID" value="XM_009526380.1"/>
</dbReference>
<dbReference type="OMA" id="FASSWIN"/>
<protein>
    <submittedName>
        <fullName evidence="2">Uncharacterized protein</fullName>
    </submittedName>
</protein>
<dbReference type="SMR" id="G4ZA73"/>
<dbReference type="KEGG" id="psoj:PHYSODRAFT_313914"/>
<dbReference type="SUPFAM" id="SSF52058">
    <property type="entry name" value="L domain-like"/>
    <property type="match status" value="1"/>
</dbReference>
<feature type="transmembrane region" description="Helical" evidence="1">
    <location>
        <begin position="149"/>
        <end position="170"/>
    </location>
</feature>
<dbReference type="Gene3D" id="3.80.10.10">
    <property type="entry name" value="Ribonuclease Inhibitor"/>
    <property type="match status" value="1"/>
</dbReference>
<feature type="transmembrane region" description="Helical" evidence="1">
    <location>
        <begin position="182"/>
        <end position="208"/>
    </location>
</feature>
<organism evidence="2 3">
    <name type="scientific">Phytophthora sojae (strain P6497)</name>
    <name type="common">Soybean stem and root rot agent</name>
    <name type="synonym">Phytophthora megasperma f. sp. glycines</name>
    <dbReference type="NCBI Taxonomy" id="1094619"/>
    <lineage>
        <taxon>Eukaryota</taxon>
        <taxon>Sar</taxon>
        <taxon>Stramenopiles</taxon>
        <taxon>Oomycota</taxon>
        <taxon>Peronosporomycetes</taxon>
        <taxon>Peronosporales</taxon>
        <taxon>Peronosporaceae</taxon>
        <taxon>Phytophthora</taxon>
    </lineage>
</organism>
<keyword evidence="1" id="KW-0812">Transmembrane</keyword>
<keyword evidence="3" id="KW-1185">Reference proteome</keyword>
<dbReference type="InterPro" id="IPR032675">
    <property type="entry name" value="LRR_dom_sf"/>
</dbReference>
<dbReference type="AlphaFoldDB" id="G4ZA73"/>
<keyword evidence="1" id="KW-1133">Transmembrane helix</keyword>
<dbReference type="InParanoid" id="G4ZA73"/>
<sequence>MESPSQYVDLSSWGFRLWWFILLSVHLVTFGYNASNGLFYYELESTYLYACLIYSGIGMPAEAHHTIANVNIAMAGMHGVCVLLMMTGSLRHRKLVFYPWQQETVWGREGVLGVNGSNFHAILAARELLETALQTVQAYRMSWLLPRMLFNRFYLILLVLNCWSSVAIYSRLFRWNEVRKRLACLMCDCILDLVSCIGVPLTVVLSYIDDFDPKIQGFPLLIWYDDVWSASVLNEFQMVVVVSWSDLASRTIFSFGLIMTTTSMKKLLRRASSAMVLALHIQASCQPEVPQCVLQVHPWALSEPACYLAVLDCYRLGISGSNDEVEAKWSEFDRSTVVTLVIRHCPALEVPDMIGDFHLTTGIKLYNSTINHWGEPAALTIANHPELIWSYLVRVDVTDGIIPVQGSDNIQFLYDLEFSHTSIHDLDSKWLMGTTIYLEYSQLTAVPPVLLRLEPFSLSLRGNAISELPPEVFEVTGMTYLNVGGLPIQELPRNVSRLSPQLVYMNMANTNISFFWQWVDPFVERRLGQPVVSLAMRETPYCSDLDEIIEMIRTFVNCTQVAEGFGNAYPITFEDSINALEAT</sequence>